<dbReference type="Proteomes" id="UP000326837">
    <property type="component" value="Chromosome"/>
</dbReference>
<dbReference type="KEGG" id="lpav:PLANPX_2149"/>
<dbReference type="AlphaFoldDB" id="A0A5K7X9H4"/>
<dbReference type="RefSeq" id="WP_152098485.1">
    <property type="nucleotide sequence ID" value="NZ_AP021861.1"/>
</dbReference>
<evidence type="ECO:0000313" key="2">
    <source>
        <dbReference type="Proteomes" id="UP000326837"/>
    </source>
</evidence>
<protein>
    <submittedName>
        <fullName evidence="1">Uncharacterized protein</fullName>
    </submittedName>
</protein>
<name>A0A5K7X9H4_9BACT</name>
<dbReference type="EMBL" id="AP021861">
    <property type="protein sequence ID" value="BBO32537.1"/>
    <property type="molecule type" value="Genomic_DNA"/>
</dbReference>
<evidence type="ECO:0000313" key="1">
    <source>
        <dbReference type="EMBL" id="BBO32537.1"/>
    </source>
</evidence>
<organism evidence="1 2">
    <name type="scientific">Lacipirellula parvula</name>
    <dbReference type="NCBI Taxonomy" id="2650471"/>
    <lineage>
        <taxon>Bacteria</taxon>
        <taxon>Pseudomonadati</taxon>
        <taxon>Planctomycetota</taxon>
        <taxon>Planctomycetia</taxon>
        <taxon>Pirellulales</taxon>
        <taxon>Lacipirellulaceae</taxon>
        <taxon>Lacipirellula</taxon>
    </lineage>
</organism>
<reference evidence="2" key="1">
    <citation type="submission" date="2019-10" db="EMBL/GenBank/DDBJ databases">
        <title>Lacipirellula parvula gen. nov., sp. nov., representing a lineage of planctomycetes widespread in freshwater anoxic habitats, and description of the family Lacipirellulaceae.</title>
        <authorList>
            <person name="Dedysh S.N."/>
            <person name="Kulichevskaya I.S."/>
            <person name="Beletsky A.V."/>
            <person name="Rakitin A.L."/>
            <person name="Mardanov A.V."/>
            <person name="Ivanova A.A."/>
            <person name="Saltykova V.X."/>
            <person name="Rijpstra W.I.C."/>
            <person name="Sinninghe Damste J.S."/>
            <person name="Ravin N.V."/>
        </authorList>
    </citation>
    <scope>NUCLEOTIDE SEQUENCE [LARGE SCALE GENOMIC DNA]</scope>
    <source>
        <strain evidence="2">PX69</strain>
    </source>
</reference>
<sequence>MPLDTEIVKAEIARFYLESRDFNGIPFGELLRRTDSSAEQLTGVLQELIRNEIVGLLGLEGGNSHIVLLGFSDVDTQIGSLACADANHTCLYLRRPYLNEYVPPDLYATLPYKRAMALGEPQLSFRSFDLHVLEDYRNDPRYRYRNFDLSGDICIRDEFFECEQVAEADKILLSTFGFSFDQDMNRAVAVFLRYLADLSAEHQRMWHARELNGEYALHPDYFESKIMGSWDTGVSACDAILAEMRLINKMAAAMGREPLFTESFGEYGERKPAEFAFLLRPTNHEYQSFILVLDRMLSDNLNRRFFANDVPYEREIVQADGRIRVEQKGTLAILDEWLRAHFEVENWNPWDTAIATLREVRRLRQGPAHRLDDNHFDTSIFTQQQALLERVYSAVRALRILLSHDEMVLSADIAIDRFLVTGDKIRFQ</sequence>
<proteinExistence type="predicted"/>
<gene>
    <name evidence="1" type="ORF">PLANPX_2149</name>
</gene>
<keyword evidence="2" id="KW-1185">Reference proteome</keyword>
<accession>A0A5K7X9H4</accession>